<dbReference type="PANTHER" id="PTHR43861:SF6">
    <property type="entry name" value="METHYLTRANSFERASE TYPE 11"/>
    <property type="match status" value="1"/>
</dbReference>
<proteinExistence type="predicted"/>
<evidence type="ECO:0000313" key="2">
    <source>
        <dbReference type="Proteomes" id="UP001317742"/>
    </source>
</evidence>
<dbReference type="Gene3D" id="3.40.50.150">
    <property type="entry name" value="Vaccinia Virus protein VP39"/>
    <property type="match status" value="1"/>
</dbReference>
<dbReference type="CDD" id="cd02440">
    <property type="entry name" value="AdoMet_MTases"/>
    <property type="match status" value="1"/>
</dbReference>
<accession>A0ABM8B0Y4</accession>
<organism evidence="1 2">
    <name type="scientific">Pseudodesulfovibrio nedwellii</name>
    <dbReference type="NCBI Taxonomy" id="2973072"/>
    <lineage>
        <taxon>Bacteria</taxon>
        <taxon>Pseudomonadati</taxon>
        <taxon>Thermodesulfobacteriota</taxon>
        <taxon>Desulfovibrionia</taxon>
        <taxon>Desulfovibrionales</taxon>
        <taxon>Desulfovibrionaceae</taxon>
    </lineage>
</organism>
<sequence length="233" mass="25977">MEQAYNEAGYDSTMEAYCAAESYAVELKPFVEELPHKKMAVDVGAGNGALLPHLKSMGFKHVVGVEPSKEAIKTAPEEIRDNLVEGMFSPEMLPEQPLSLFCSFATLEHVTSPLTILEEAYDLLQPGGMVAVTTHNYQGALNRILGLRSPIIDIEHLQIFCPKTMAYAMNRCGFTNISIQPIVNRYPIRYWLRLLPLPRSIKDMILSVLKAVRCENVQLSFPVGNMLTVAHKI</sequence>
<evidence type="ECO:0008006" key="3">
    <source>
        <dbReference type="Google" id="ProtNLM"/>
    </source>
</evidence>
<dbReference type="SUPFAM" id="SSF53335">
    <property type="entry name" value="S-adenosyl-L-methionine-dependent methyltransferases"/>
    <property type="match status" value="1"/>
</dbReference>
<gene>
    <name evidence="1" type="ORF">SYK_15830</name>
</gene>
<protein>
    <recommendedName>
        <fullName evidence="3">Class I SAM-dependent methyltransferase</fullName>
    </recommendedName>
</protein>
<dbReference type="PANTHER" id="PTHR43861">
    <property type="entry name" value="TRANS-ACONITATE 2-METHYLTRANSFERASE-RELATED"/>
    <property type="match status" value="1"/>
</dbReference>
<dbReference type="Pfam" id="PF13489">
    <property type="entry name" value="Methyltransf_23"/>
    <property type="match status" value="1"/>
</dbReference>
<dbReference type="InterPro" id="IPR029063">
    <property type="entry name" value="SAM-dependent_MTases_sf"/>
</dbReference>
<reference evidence="1 2" key="1">
    <citation type="submission" date="2022-08" db="EMBL/GenBank/DDBJ databases">
        <title>Genome Sequence of the sulphate-reducing bacterium, Pseudodesulfovibrio sp. SYK.</title>
        <authorList>
            <person name="Kondo R."/>
            <person name="Kataoka T."/>
        </authorList>
    </citation>
    <scope>NUCLEOTIDE SEQUENCE [LARGE SCALE GENOMIC DNA]</scope>
    <source>
        <strain evidence="1 2">SYK</strain>
    </source>
</reference>
<name>A0ABM8B0Y4_9BACT</name>
<dbReference type="Proteomes" id="UP001317742">
    <property type="component" value="Chromosome"/>
</dbReference>
<keyword evidence="2" id="KW-1185">Reference proteome</keyword>
<dbReference type="EMBL" id="AP026709">
    <property type="protein sequence ID" value="BDQ37223.1"/>
    <property type="molecule type" value="Genomic_DNA"/>
</dbReference>
<evidence type="ECO:0000313" key="1">
    <source>
        <dbReference type="EMBL" id="BDQ37223.1"/>
    </source>
</evidence>